<reference evidence="1" key="1">
    <citation type="submission" date="2022-11" db="EMBL/GenBank/DDBJ databases">
        <authorList>
            <person name="Vasilchenko N.G."/>
            <person name="Prazdnova E.V."/>
            <person name="Gorovtsov A.V."/>
            <person name="Chistyakov V.A."/>
            <person name="Pak M.L."/>
        </authorList>
    </citation>
    <scope>NUCLEOTIDE SEQUENCE</scope>
    <source>
        <strain evidence="1">R 4.5</strain>
    </source>
</reference>
<protein>
    <submittedName>
        <fullName evidence="1">Uncharacterized protein</fullName>
    </submittedName>
</protein>
<accession>A0AAE9I8K9</accession>
<evidence type="ECO:0000313" key="2">
    <source>
        <dbReference type="Proteomes" id="UP001055784"/>
    </source>
</evidence>
<proteinExistence type="predicted"/>
<organism evidence="1 2">
    <name type="scientific">Paenibacillus polymyxa</name>
    <name type="common">Bacillus polymyxa</name>
    <dbReference type="NCBI Taxonomy" id="1406"/>
    <lineage>
        <taxon>Bacteria</taxon>
        <taxon>Bacillati</taxon>
        <taxon>Bacillota</taxon>
        <taxon>Bacilli</taxon>
        <taxon>Bacillales</taxon>
        <taxon>Paenibacillaceae</taxon>
        <taxon>Paenibacillus</taxon>
    </lineage>
</organism>
<dbReference type="RefSeq" id="WP_250259572.1">
    <property type="nucleotide sequence ID" value="NZ_CP097770.1"/>
</dbReference>
<gene>
    <name evidence="1" type="ORF">MF626_003350</name>
</gene>
<dbReference type="Proteomes" id="UP001055784">
    <property type="component" value="Chromosome"/>
</dbReference>
<name>A0AAE9I8K9_PAEPO</name>
<dbReference type="EMBL" id="CP097770">
    <property type="protein sequence ID" value="URJ49050.1"/>
    <property type="molecule type" value="Genomic_DNA"/>
</dbReference>
<dbReference type="AlphaFoldDB" id="A0AAE9I8K9"/>
<sequence length="124" mass="14746">METKSTILEWAAMVYGPFDHLYMYEIYEGVLYGGRYFFHIEDGRLWMRHVRRIEHPEHKRLFVDGDSGGLQLAEGIQRDLMEVVSETIDQLRSMDDMTFLLNELLWLEGEDRYDIQLNLVKNKG</sequence>
<evidence type="ECO:0000313" key="1">
    <source>
        <dbReference type="EMBL" id="URJ49050.1"/>
    </source>
</evidence>